<evidence type="ECO:0000256" key="3">
    <source>
        <dbReference type="ARBA" id="ARBA00022729"/>
    </source>
</evidence>
<gene>
    <name evidence="9" type="ORF">HMPREF0528_1825</name>
</gene>
<feature type="domain" description="Mub B2-like" evidence="8">
    <location>
        <begin position="3"/>
        <end position="80"/>
    </location>
</feature>
<evidence type="ECO:0000256" key="4">
    <source>
        <dbReference type="ARBA" id="ARBA00023088"/>
    </source>
</evidence>
<keyword evidence="1" id="KW-0134">Cell wall</keyword>
<dbReference type="EMBL" id="ACGR01000048">
    <property type="protein sequence ID" value="EEJ59041.1"/>
    <property type="molecule type" value="Genomic_DNA"/>
</dbReference>
<reference evidence="9 10" key="1">
    <citation type="submission" date="2009-01" db="EMBL/GenBank/DDBJ databases">
        <authorList>
            <person name="Qin X."/>
            <person name="Bachman B."/>
            <person name="Battles P."/>
            <person name="Bell A."/>
            <person name="Bess C."/>
            <person name="Bickham C."/>
            <person name="Chaboub L."/>
            <person name="Chen D."/>
            <person name="Coyle M."/>
            <person name="Deiros D.R."/>
            <person name="Dinh H."/>
            <person name="Forbes L."/>
            <person name="Fowler G."/>
            <person name="Francisco L."/>
            <person name="Fu Q."/>
            <person name="Gubbala S."/>
            <person name="Hale W."/>
            <person name="Han Y."/>
            <person name="Hemphill L."/>
            <person name="Highlander S.K."/>
            <person name="Hirani K."/>
            <person name="Hogues M."/>
            <person name="Jackson L."/>
            <person name="Jakkamsetti A."/>
            <person name="Javaid M."/>
            <person name="Jiang H."/>
            <person name="Korchina V."/>
            <person name="Kovar C."/>
            <person name="Lara F."/>
            <person name="Lee S."/>
            <person name="Mata R."/>
            <person name="Mathew T."/>
            <person name="Moen C."/>
            <person name="Morales K."/>
            <person name="Munidasa M."/>
            <person name="Nazareth L."/>
            <person name="Ngo R."/>
            <person name="Nguyen L."/>
            <person name="Okwuonu G."/>
            <person name="Ongeri F."/>
            <person name="Patil S."/>
            <person name="Petrosino J."/>
            <person name="Pham C."/>
            <person name="Pham P."/>
            <person name="Pu L.-L."/>
            <person name="Puazo M."/>
            <person name="Raj R."/>
            <person name="Reid J."/>
            <person name="Rouhana J."/>
            <person name="Saada N."/>
            <person name="Shang Y."/>
            <person name="Simmons D."/>
            <person name="Thornton R."/>
            <person name="Warren J."/>
            <person name="Weissenberger G."/>
            <person name="Zhang J."/>
            <person name="Zhang L."/>
            <person name="Zhou C."/>
            <person name="Zhu D."/>
            <person name="Muzny D."/>
            <person name="Worley K."/>
            <person name="Gibbs R."/>
        </authorList>
    </citation>
    <scope>NUCLEOTIDE SEQUENCE [LARGE SCALE GENOMIC DNA]</scope>
    <source>
        <strain evidence="9 10">ATCC 33200</strain>
    </source>
</reference>
<dbReference type="HOGENOM" id="CLU_070475_0_0_9"/>
<evidence type="ECO:0000259" key="7">
    <source>
        <dbReference type="Pfam" id="PF17965"/>
    </source>
</evidence>
<evidence type="ECO:0000256" key="1">
    <source>
        <dbReference type="ARBA" id="ARBA00022512"/>
    </source>
</evidence>
<dbReference type="NCBIfam" id="TIGR01167">
    <property type="entry name" value="LPXTG_anchor"/>
    <property type="match status" value="1"/>
</dbReference>
<feature type="compositionally biased region" description="Basic and acidic residues" evidence="5">
    <location>
        <begin position="300"/>
        <end position="320"/>
    </location>
</feature>
<dbReference type="Pfam" id="PF00746">
    <property type="entry name" value="Gram_pos_anchor"/>
    <property type="match status" value="1"/>
</dbReference>
<dbReference type="AlphaFoldDB" id="C2E7V1"/>
<feature type="region of interest" description="Disordered" evidence="5">
    <location>
        <begin position="281"/>
        <end position="320"/>
    </location>
</feature>
<proteinExistence type="predicted"/>
<evidence type="ECO:0000259" key="8">
    <source>
        <dbReference type="Pfam" id="PF17966"/>
    </source>
</evidence>
<name>C2E7V1_LACJH</name>
<dbReference type="Gene3D" id="2.60.40.4300">
    <property type="match status" value="2"/>
</dbReference>
<evidence type="ECO:0000313" key="9">
    <source>
        <dbReference type="EMBL" id="EEJ59041.1"/>
    </source>
</evidence>
<dbReference type="Pfam" id="PF17965">
    <property type="entry name" value="MucBP_2"/>
    <property type="match status" value="1"/>
</dbReference>
<evidence type="ECO:0000313" key="10">
    <source>
        <dbReference type="Proteomes" id="UP000003491"/>
    </source>
</evidence>
<dbReference type="Proteomes" id="UP000003491">
    <property type="component" value="Unassembled WGS sequence"/>
</dbReference>
<dbReference type="InterPro" id="IPR019931">
    <property type="entry name" value="LPXTG_anchor"/>
</dbReference>
<dbReference type="InterPro" id="IPR041495">
    <property type="entry name" value="Mub_B2"/>
</dbReference>
<keyword evidence="3" id="KW-0732">Signal</keyword>
<sequence>MIDGSKAPDAVHDSLSYTASKVIDKVNGEVLETKWSANQDFKDVDSPSVKGYTPDKKTVSNKNVAHDAADITETVKYSADAQKASVTYVDDKTGKTLKVDNLNGVTSAKSGYTTKAAIDTYTGLGYTLVSDDTNGNEVVFDNDDSNDQAFTVHLSHGTITVTPENPGKPGEPVDPDNPDGPKYPDGTDEYQVKRTGTQTIHYVGASDKTPADNNQTFIFTREITFDNVTGNIISVTPWNVQSHTFGNVDTPVIPGYHADKAVAGGATVTPDDLNRVITVTYAPDGNPGNPGDQPDSEISSDEHFENVKAKDKLDKTNPKKMDAYKKERKIIKTKIAKQDHTEIAEPKLPQTGEADNSIIGLLGMLLASFAAMFGFDSLHSHDKKHKN</sequence>
<feature type="domain" description="Gram-positive cocci surface proteins LPxTG" evidence="6">
    <location>
        <begin position="344"/>
        <end position="374"/>
    </location>
</feature>
<feature type="domain" description="Mucin binding" evidence="7">
    <location>
        <begin position="82"/>
        <end position="156"/>
    </location>
</feature>
<feature type="domain" description="Mub B2-like" evidence="8">
    <location>
        <begin position="188"/>
        <end position="284"/>
    </location>
</feature>
<dbReference type="Pfam" id="PF17966">
    <property type="entry name" value="Muc_B2"/>
    <property type="match status" value="2"/>
</dbReference>
<dbReference type="InterPro" id="IPR041558">
    <property type="entry name" value="MucBP_2"/>
</dbReference>
<protein>
    <submittedName>
        <fullName evidence="9">LPXTG-motif cell wall anchor domain protein</fullName>
    </submittedName>
</protein>
<feature type="region of interest" description="Disordered" evidence="5">
    <location>
        <begin position="159"/>
        <end position="184"/>
    </location>
</feature>
<keyword evidence="4" id="KW-0572">Peptidoglycan-anchor</keyword>
<organism evidence="9 10">
    <name type="scientific">Lactobacillus johnsonii ATCC 33200</name>
    <dbReference type="NCBI Taxonomy" id="525330"/>
    <lineage>
        <taxon>Bacteria</taxon>
        <taxon>Bacillati</taxon>
        <taxon>Bacillota</taxon>
        <taxon>Bacilli</taxon>
        <taxon>Lactobacillales</taxon>
        <taxon>Lactobacillaceae</taxon>
        <taxon>Lactobacillus</taxon>
    </lineage>
</organism>
<dbReference type="Gene3D" id="3.10.20.470">
    <property type="match status" value="1"/>
</dbReference>
<evidence type="ECO:0000256" key="2">
    <source>
        <dbReference type="ARBA" id="ARBA00022525"/>
    </source>
</evidence>
<evidence type="ECO:0000256" key="5">
    <source>
        <dbReference type="SAM" id="MobiDB-lite"/>
    </source>
</evidence>
<comment type="caution">
    <text evidence="9">The sequence shown here is derived from an EMBL/GenBank/DDBJ whole genome shotgun (WGS) entry which is preliminary data.</text>
</comment>
<feature type="compositionally biased region" description="Low complexity" evidence="5">
    <location>
        <begin position="283"/>
        <end position="293"/>
    </location>
</feature>
<keyword evidence="2" id="KW-0964">Secreted</keyword>
<accession>C2E7V1</accession>
<evidence type="ECO:0000259" key="6">
    <source>
        <dbReference type="Pfam" id="PF00746"/>
    </source>
</evidence>